<gene>
    <name evidence="1" type="ORF">EDC65_4975</name>
</gene>
<name>A0A3N1KRV8_9PROT</name>
<evidence type="ECO:0000313" key="1">
    <source>
        <dbReference type="EMBL" id="ROP81120.1"/>
    </source>
</evidence>
<dbReference type="AlphaFoldDB" id="A0A3N1KRV8"/>
<dbReference type="Proteomes" id="UP000278222">
    <property type="component" value="Unassembled WGS sequence"/>
</dbReference>
<evidence type="ECO:0000313" key="2">
    <source>
        <dbReference type="Proteomes" id="UP000278222"/>
    </source>
</evidence>
<dbReference type="InterPro" id="IPR036663">
    <property type="entry name" value="Fumarylacetoacetase_C_sf"/>
</dbReference>
<dbReference type="Pfam" id="PF11010">
    <property type="entry name" value="DUF2848"/>
    <property type="match status" value="1"/>
</dbReference>
<organism evidence="1 2">
    <name type="scientific">Stella humosa</name>
    <dbReference type="NCBI Taxonomy" id="94"/>
    <lineage>
        <taxon>Bacteria</taxon>
        <taxon>Pseudomonadati</taxon>
        <taxon>Pseudomonadota</taxon>
        <taxon>Alphaproteobacteria</taxon>
        <taxon>Rhodospirillales</taxon>
        <taxon>Stellaceae</taxon>
        <taxon>Stella</taxon>
    </lineage>
</organism>
<dbReference type="Gene3D" id="3.90.850.10">
    <property type="entry name" value="Fumarylacetoacetase-like, C-terminal domain"/>
    <property type="match status" value="1"/>
</dbReference>
<dbReference type="EMBL" id="RJKX01000018">
    <property type="protein sequence ID" value="ROP81120.1"/>
    <property type="molecule type" value="Genomic_DNA"/>
</dbReference>
<accession>A0A3N1KRV8</accession>
<proteinExistence type="predicted"/>
<dbReference type="OrthoDB" id="9792678at2"/>
<reference evidence="1 2" key="1">
    <citation type="submission" date="2018-11" db="EMBL/GenBank/DDBJ databases">
        <title>Genomic Encyclopedia of Type Strains, Phase IV (KMG-IV): sequencing the most valuable type-strain genomes for metagenomic binning, comparative biology and taxonomic classification.</title>
        <authorList>
            <person name="Goeker M."/>
        </authorList>
    </citation>
    <scope>NUCLEOTIDE SEQUENCE [LARGE SCALE GENOMIC DNA]</scope>
    <source>
        <strain evidence="1 2">DSM 5900</strain>
    </source>
</reference>
<sequence>MIRLEREGAGVAEAEINDIVVGGMTALDEDAIHHHLEEMKAIGVKMPDTFPFFFRISAGFLTQADRVQVLGTDSSGEVEAVVVTLDDGRWLTLGSDHTDRKVEAYSINVSKQMCPKIIGRKAWRFDEVSGHWDKLIIRSWTTTDGVRALYQEGPLASMRHPDDLTARYLGGAGKLAAGTVLFCGTIGAMGPLAHSERFEMEIEDPVLGRRIGHGYDVEALSRID</sequence>
<dbReference type="InterPro" id="IPR021269">
    <property type="entry name" value="DUF2848"/>
</dbReference>
<dbReference type="SUPFAM" id="SSF56529">
    <property type="entry name" value="FAH"/>
    <property type="match status" value="1"/>
</dbReference>
<dbReference type="GO" id="GO:0003824">
    <property type="term" value="F:catalytic activity"/>
    <property type="evidence" value="ECO:0007669"/>
    <property type="project" value="InterPro"/>
</dbReference>
<dbReference type="RefSeq" id="WP_123694743.1">
    <property type="nucleotide sequence ID" value="NZ_AP019700.1"/>
</dbReference>
<protein>
    <submittedName>
        <fullName evidence="1">Uncharacterized protein DUF2848</fullName>
    </submittedName>
</protein>
<keyword evidence="2" id="KW-1185">Reference proteome</keyword>
<comment type="caution">
    <text evidence="1">The sequence shown here is derived from an EMBL/GenBank/DDBJ whole genome shotgun (WGS) entry which is preliminary data.</text>
</comment>